<dbReference type="SUPFAM" id="SSF55120">
    <property type="entry name" value="Pseudouridine synthase"/>
    <property type="match status" value="1"/>
</dbReference>
<dbReference type="GO" id="GO:0160147">
    <property type="term" value="F:tRNA pseudouridine(38-40) synthase activity"/>
    <property type="evidence" value="ECO:0007669"/>
    <property type="project" value="UniProtKB-EC"/>
</dbReference>
<dbReference type="InterPro" id="IPR020095">
    <property type="entry name" value="PsdUridine_synth_TruA_C"/>
</dbReference>
<dbReference type="FunFam" id="3.30.70.580:FF:000001">
    <property type="entry name" value="tRNA pseudouridine synthase A"/>
    <property type="match status" value="1"/>
</dbReference>
<feature type="active site" description="Nucleophile" evidence="4 5">
    <location>
        <position position="52"/>
    </location>
</feature>
<evidence type="ECO:0000256" key="7">
    <source>
        <dbReference type="RuleBase" id="RU003792"/>
    </source>
</evidence>
<dbReference type="InterPro" id="IPR020097">
    <property type="entry name" value="PsdUridine_synth_TruA_a/b_dom"/>
</dbReference>
<evidence type="ECO:0000256" key="2">
    <source>
        <dbReference type="ARBA" id="ARBA00022694"/>
    </source>
</evidence>
<gene>
    <name evidence="9" type="primary">truA1</name>
    <name evidence="4" type="synonym">truA</name>
    <name evidence="9" type="ORF">SH1V18_09020</name>
</gene>
<evidence type="ECO:0000259" key="8">
    <source>
        <dbReference type="Pfam" id="PF01416"/>
    </source>
</evidence>
<comment type="caution">
    <text evidence="4">Lacks conserved residue(s) required for the propagation of feature annotation.</text>
</comment>
<dbReference type="EMBL" id="BRLB01000001">
    <property type="protein sequence ID" value="GKX28422.1"/>
    <property type="molecule type" value="Genomic_DNA"/>
</dbReference>
<organism evidence="9 10">
    <name type="scientific">Vallitalea longa</name>
    <dbReference type="NCBI Taxonomy" id="2936439"/>
    <lineage>
        <taxon>Bacteria</taxon>
        <taxon>Bacillati</taxon>
        <taxon>Bacillota</taxon>
        <taxon>Clostridia</taxon>
        <taxon>Lachnospirales</taxon>
        <taxon>Vallitaleaceae</taxon>
        <taxon>Vallitalea</taxon>
    </lineage>
</organism>
<reference evidence="9" key="1">
    <citation type="submission" date="2022-06" db="EMBL/GenBank/DDBJ databases">
        <title>Vallitalea longa sp. nov., an anaerobic bacterium isolated from marine sediment.</title>
        <authorList>
            <person name="Hirano S."/>
            <person name="Terahara T."/>
            <person name="Mori K."/>
            <person name="Hamada M."/>
            <person name="Matsumoto R."/>
            <person name="Kobayashi T."/>
        </authorList>
    </citation>
    <scope>NUCLEOTIDE SEQUENCE</scope>
    <source>
        <strain evidence="9">SH18-1</strain>
    </source>
</reference>
<dbReference type="PANTHER" id="PTHR11142">
    <property type="entry name" value="PSEUDOURIDYLATE SYNTHASE"/>
    <property type="match status" value="1"/>
</dbReference>
<dbReference type="InterPro" id="IPR020094">
    <property type="entry name" value="TruA/RsuA/RluB/E/F_N"/>
</dbReference>
<comment type="caution">
    <text evidence="9">The sequence shown here is derived from an EMBL/GenBank/DDBJ whole genome shotgun (WGS) entry which is preliminary data.</text>
</comment>
<name>A0A9W5Y803_9FIRM</name>
<dbReference type="PANTHER" id="PTHR11142:SF0">
    <property type="entry name" value="TRNA PSEUDOURIDINE SYNTHASE-LIKE 1"/>
    <property type="match status" value="1"/>
</dbReference>
<dbReference type="HAMAP" id="MF_00171">
    <property type="entry name" value="TruA"/>
    <property type="match status" value="1"/>
</dbReference>
<evidence type="ECO:0000256" key="6">
    <source>
        <dbReference type="PIRSR" id="PIRSR001430-2"/>
    </source>
</evidence>
<dbReference type="GO" id="GO:0003723">
    <property type="term" value="F:RNA binding"/>
    <property type="evidence" value="ECO:0007669"/>
    <property type="project" value="InterPro"/>
</dbReference>
<dbReference type="RefSeq" id="WP_281812666.1">
    <property type="nucleotide sequence ID" value="NZ_BRLB01000001.1"/>
</dbReference>
<dbReference type="InterPro" id="IPR001406">
    <property type="entry name" value="PsdUridine_synth_TruA"/>
</dbReference>
<dbReference type="InterPro" id="IPR020103">
    <property type="entry name" value="PsdUridine_synth_cat_dom_sf"/>
</dbReference>
<evidence type="ECO:0000256" key="1">
    <source>
        <dbReference type="ARBA" id="ARBA00009375"/>
    </source>
</evidence>
<keyword evidence="3 4" id="KW-0413">Isomerase</keyword>
<evidence type="ECO:0000256" key="3">
    <source>
        <dbReference type="ARBA" id="ARBA00023235"/>
    </source>
</evidence>
<comment type="function">
    <text evidence="4">Formation of pseudouridine at positions 38, 39 and 40 in the anticodon stem and loop of transfer RNAs.</text>
</comment>
<dbReference type="Pfam" id="PF01416">
    <property type="entry name" value="PseudoU_synth_1"/>
    <property type="match status" value="2"/>
</dbReference>
<dbReference type="NCBIfam" id="TIGR00071">
    <property type="entry name" value="hisT_truA"/>
    <property type="match status" value="1"/>
</dbReference>
<feature type="domain" description="Pseudouridine synthase I TruA alpha/beta" evidence="8">
    <location>
        <begin position="7"/>
        <end position="104"/>
    </location>
</feature>
<comment type="subunit">
    <text evidence="4">Homodimer.</text>
</comment>
<evidence type="ECO:0000313" key="10">
    <source>
        <dbReference type="Proteomes" id="UP001144256"/>
    </source>
</evidence>
<dbReference type="CDD" id="cd02570">
    <property type="entry name" value="PseudoU_synth_EcTruA"/>
    <property type="match status" value="1"/>
</dbReference>
<sequence>MCNIMLVVAYDGTEYCGWQIQKNATTIEQKIIEACQKLFSREIKLVGASRTDTGVHALGQIVLLKVDTTIPIHKIPYAINAYLPDDIVVRDAKIVTNNFHPRYNAKNKTYEYKIYNCNFPLPQYNRYAYFYHKTLDVDKMNEAAKGFIGKHDFKAFCSTGSSAKTTIREIYSCDVDIEDEMITIAINGNGFLYNMVRIIVGTLIEVGRGKMQPEDISDIIESLDRKRAGVTAPAKGLTLVKINYN</sequence>
<feature type="domain" description="Pseudouridine synthase I TruA alpha/beta" evidence="8">
    <location>
        <begin position="143"/>
        <end position="245"/>
    </location>
</feature>
<comment type="catalytic activity">
    <reaction evidence="4 7">
        <text>uridine(38/39/40) in tRNA = pseudouridine(38/39/40) in tRNA</text>
        <dbReference type="Rhea" id="RHEA:22376"/>
        <dbReference type="Rhea" id="RHEA-COMP:10085"/>
        <dbReference type="Rhea" id="RHEA-COMP:10087"/>
        <dbReference type="ChEBI" id="CHEBI:65314"/>
        <dbReference type="ChEBI" id="CHEBI:65315"/>
        <dbReference type="EC" id="5.4.99.12"/>
    </reaction>
</comment>
<keyword evidence="10" id="KW-1185">Reference proteome</keyword>
<proteinExistence type="inferred from homology"/>
<comment type="similarity">
    <text evidence="1 4 7">Belongs to the tRNA pseudouridine synthase TruA family.</text>
</comment>
<dbReference type="Gene3D" id="3.30.70.660">
    <property type="entry name" value="Pseudouridine synthase I, catalytic domain, C-terminal subdomain"/>
    <property type="match status" value="1"/>
</dbReference>
<dbReference type="PIRSF" id="PIRSF001430">
    <property type="entry name" value="tRNA_psdUrid_synth"/>
    <property type="match status" value="1"/>
</dbReference>
<keyword evidence="2 4" id="KW-0819">tRNA processing</keyword>
<accession>A0A9W5Y803</accession>
<dbReference type="Proteomes" id="UP001144256">
    <property type="component" value="Unassembled WGS sequence"/>
</dbReference>
<evidence type="ECO:0000313" key="9">
    <source>
        <dbReference type="EMBL" id="GKX28422.1"/>
    </source>
</evidence>
<evidence type="ECO:0000256" key="5">
    <source>
        <dbReference type="PIRSR" id="PIRSR001430-1"/>
    </source>
</evidence>
<dbReference type="Gene3D" id="3.30.70.580">
    <property type="entry name" value="Pseudouridine synthase I, catalytic domain, N-terminal subdomain"/>
    <property type="match status" value="1"/>
</dbReference>
<protein>
    <recommendedName>
        <fullName evidence="4">tRNA pseudouridine synthase A</fullName>
        <ecNumber evidence="4">5.4.99.12</ecNumber>
    </recommendedName>
    <alternativeName>
        <fullName evidence="4">tRNA pseudouridine(38-40) synthase</fullName>
    </alternativeName>
    <alternativeName>
        <fullName evidence="4">tRNA pseudouridylate synthase I</fullName>
    </alternativeName>
    <alternativeName>
        <fullName evidence="4">tRNA-uridine isomerase I</fullName>
    </alternativeName>
</protein>
<feature type="binding site" evidence="4 6">
    <location>
        <position position="110"/>
    </location>
    <ligand>
        <name>substrate</name>
    </ligand>
</feature>
<evidence type="ECO:0000256" key="4">
    <source>
        <dbReference type="HAMAP-Rule" id="MF_00171"/>
    </source>
</evidence>
<dbReference type="GO" id="GO:0031119">
    <property type="term" value="P:tRNA pseudouridine synthesis"/>
    <property type="evidence" value="ECO:0007669"/>
    <property type="project" value="UniProtKB-UniRule"/>
</dbReference>
<dbReference type="AlphaFoldDB" id="A0A9W5Y803"/>
<dbReference type="EC" id="5.4.99.12" evidence="4"/>